<keyword evidence="4" id="KW-1185">Reference proteome</keyword>
<dbReference type="Pfam" id="PF20906">
    <property type="entry name" value="S-Me-THD_C"/>
    <property type="match status" value="1"/>
</dbReference>
<dbReference type="Gene3D" id="2.40.390.10">
    <property type="entry name" value="CV3147-like"/>
    <property type="match status" value="1"/>
</dbReference>
<dbReference type="Pfam" id="PF06032">
    <property type="entry name" value="S-Me-THD_N"/>
    <property type="match status" value="1"/>
</dbReference>
<dbReference type="Gene3D" id="3.40.1610.10">
    <property type="entry name" value="CV3147-like domain"/>
    <property type="match status" value="1"/>
</dbReference>
<protein>
    <submittedName>
        <fullName evidence="3">DUF917 domain-containing protein</fullName>
    </submittedName>
</protein>
<evidence type="ECO:0000313" key="3">
    <source>
        <dbReference type="EMBL" id="MDB1122597.1"/>
    </source>
</evidence>
<evidence type="ECO:0000313" key="4">
    <source>
        <dbReference type="Proteomes" id="UP001210678"/>
    </source>
</evidence>
<comment type="caution">
    <text evidence="3">The sequence shown here is derived from an EMBL/GenBank/DDBJ whole genome shotgun (WGS) entry which is preliminary data.</text>
</comment>
<name>A0ABT4YMH2_9VIBR</name>
<feature type="domain" description="S-Me-THD N-terminal" evidence="1">
    <location>
        <begin position="12"/>
        <end position="166"/>
    </location>
</feature>
<dbReference type="InterPro" id="IPR024071">
    <property type="entry name" value="S-Me-THD_C_sf"/>
</dbReference>
<proteinExistence type="predicted"/>
<dbReference type="InterPro" id="IPR027479">
    <property type="entry name" value="S-Me-THD_N_sf"/>
</dbReference>
<feature type="domain" description="S-Me-THD-like C-terminal" evidence="2">
    <location>
        <begin position="169"/>
        <end position="358"/>
    </location>
</feature>
<dbReference type="Proteomes" id="UP001210678">
    <property type="component" value="Unassembled WGS sequence"/>
</dbReference>
<accession>A0ABT4YMH2</accession>
<gene>
    <name evidence="3" type="ORF">PGX00_02160</name>
</gene>
<sequence length="367" mass="39886">MKHLTLLTEDVIDDIATGAGVLGTGGGGDPHLGSLMAKYAIQKYGPVEVIQPDDLCDDDLVVPVSMIGAPTVAIEKFLSYRQIDLALKGIEEYMGRKVAATFPIEIGGSNSMVPILAAARYGLPIIDCDAMGRAFPESQMVTFYLDGLKSAPNVLVDERGNRAIIEPIDGVWAEKLARPIVDQMGGEALICDYPMNGSELKQSALHGTLSLAWNLGSAIRDKSSTHPVDSILSFINGYKLIEGKITDVERKTVGGFARGKLHVSSFSSFERKEVEIQFQNELLLATDITSEPRPLAMTPDMISVLDMETGKAITTENLHYGQRVSVIAYPCDPKWRTSKGISVVGPKYFGYSLEYQKVEQLLGEGKL</sequence>
<dbReference type="EMBL" id="JAQLOI010000001">
    <property type="protein sequence ID" value="MDB1122597.1"/>
    <property type="molecule type" value="Genomic_DNA"/>
</dbReference>
<dbReference type="RefSeq" id="WP_272132507.1">
    <property type="nucleotide sequence ID" value="NZ_JAQLOI010000001.1"/>
</dbReference>
<dbReference type="InterPro" id="IPR048350">
    <property type="entry name" value="S-Me-THD-like_C"/>
</dbReference>
<dbReference type="InterPro" id="IPR010318">
    <property type="entry name" value="S-Me-THD_N"/>
</dbReference>
<reference evidence="3 4" key="1">
    <citation type="submission" date="2023-01" db="EMBL/GenBank/DDBJ databases">
        <title>Vibrio sp. KJ40-1 sp.nov, isolated from marine algae.</title>
        <authorList>
            <person name="Butt M."/>
            <person name="Kim J.M.J."/>
            <person name="Jeon C.O.C."/>
        </authorList>
    </citation>
    <scope>NUCLEOTIDE SEQUENCE [LARGE SCALE GENOMIC DNA]</scope>
    <source>
        <strain evidence="3 4">KJ40-1</strain>
    </source>
</reference>
<evidence type="ECO:0000259" key="2">
    <source>
        <dbReference type="Pfam" id="PF20906"/>
    </source>
</evidence>
<dbReference type="SUPFAM" id="SSF160991">
    <property type="entry name" value="CV3147-like"/>
    <property type="match status" value="1"/>
</dbReference>
<evidence type="ECO:0000259" key="1">
    <source>
        <dbReference type="Pfam" id="PF06032"/>
    </source>
</evidence>
<organism evidence="3 4">
    <name type="scientific">Vibrio algarum</name>
    <dbReference type="NCBI Taxonomy" id="3020714"/>
    <lineage>
        <taxon>Bacteria</taxon>
        <taxon>Pseudomonadati</taxon>
        <taxon>Pseudomonadota</taxon>
        <taxon>Gammaproteobacteria</taxon>
        <taxon>Vibrionales</taxon>
        <taxon>Vibrionaceae</taxon>
        <taxon>Vibrio</taxon>
    </lineage>
</organism>